<proteinExistence type="predicted"/>
<gene>
    <name evidence="1" type="ORF">OKIOD_LOCUS6015</name>
</gene>
<accession>A0ABN7S9U2</accession>
<evidence type="ECO:0000313" key="2">
    <source>
        <dbReference type="Proteomes" id="UP001158576"/>
    </source>
</evidence>
<dbReference type="Proteomes" id="UP001158576">
    <property type="component" value="Chromosome XSR"/>
</dbReference>
<keyword evidence="2" id="KW-1185">Reference proteome</keyword>
<dbReference type="EMBL" id="OU015569">
    <property type="protein sequence ID" value="CAG5096054.1"/>
    <property type="molecule type" value="Genomic_DNA"/>
</dbReference>
<reference evidence="1 2" key="1">
    <citation type="submission" date="2021-04" db="EMBL/GenBank/DDBJ databases">
        <authorList>
            <person name="Bliznina A."/>
        </authorList>
    </citation>
    <scope>NUCLEOTIDE SEQUENCE [LARGE SCALE GENOMIC DNA]</scope>
</reference>
<organism evidence="1 2">
    <name type="scientific">Oikopleura dioica</name>
    <name type="common">Tunicate</name>
    <dbReference type="NCBI Taxonomy" id="34765"/>
    <lineage>
        <taxon>Eukaryota</taxon>
        <taxon>Metazoa</taxon>
        <taxon>Chordata</taxon>
        <taxon>Tunicata</taxon>
        <taxon>Appendicularia</taxon>
        <taxon>Copelata</taxon>
        <taxon>Oikopleuridae</taxon>
        <taxon>Oikopleura</taxon>
    </lineage>
</organism>
<protein>
    <submittedName>
        <fullName evidence="1">Oidioi.mRNA.OKI2018_I69.XSR.g14457.t1.cds</fullName>
    </submittedName>
</protein>
<evidence type="ECO:0000313" key="1">
    <source>
        <dbReference type="EMBL" id="CAG5096054.1"/>
    </source>
</evidence>
<name>A0ABN7S9U2_OIKDI</name>
<sequence>MDSERRFLQNLIDAHSNDDTSTGQTKLRRRQLTCYQKRVVAAQYVDEQIKETYLSGLLFRHLYQNFSKFQTKEEISTGEFPHQLVIQIIEHCIQEADIEEKDPEILLKNCLCILPSVSEKISDSVDQQNRPESYRKYFLESWKKG</sequence>